<organism evidence="3">
    <name type="scientific">Streptococcus thermophilus</name>
    <dbReference type="NCBI Taxonomy" id="1308"/>
    <lineage>
        <taxon>Bacteria</taxon>
        <taxon>Bacillati</taxon>
        <taxon>Bacillota</taxon>
        <taxon>Bacilli</taxon>
        <taxon>Lactobacillales</taxon>
        <taxon>Streptococcaceae</taxon>
        <taxon>Streptococcus</taxon>
    </lineage>
</organism>
<feature type="transmembrane region" description="Helical" evidence="1">
    <location>
        <begin position="12"/>
        <end position="36"/>
    </location>
</feature>
<dbReference type="EMBL" id="CP029252">
    <property type="protein sequence ID" value="AZA23939.1"/>
    <property type="molecule type" value="Genomic_DNA"/>
</dbReference>
<dbReference type="AlphaFoldDB" id="A0A3G6K0F8"/>
<protein>
    <submittedName>
        <fullName evidence="2">DUF4230 domain-containing protein</fullName>
    </submittedName>
    <submittedName>
        <fullName evidence="3">Phosphoribosylglycinamide synthetase</fullName>
    </submittedName>
</protein>
<sequence>MKLIKRFFKTKILLWKVVGIGLIALLGLVLGLYISFSKANSESNQTTNTYSTIKKIEKVQEVVLLNVGIQKVKTIKDNTKLFGTKFVIPGSEKRAIIILNYTAKFGIKKGVSISKEGEHNYLVTLSKFESIGVELDKDKPYKLYDTSGEILSYSTKDIDTGKAVAEGFSNKEQESYLNEHRSIIEESAEKYYTSLIKSIDSEATVTVQSKK</sequence>
<keyword evidence="1" id="KW-1133">Transmembrane helix</keyword>
<accession>A0A3G6K0F8</accession>
<dbReference type="Pfam" id="PF14014">
    <property type="entry name" value="DUF4230"/>
    <property type="match status" value="1"/>
</dbReference>
<evidence type="ECO:0000256" key="1">
    <source>
        <dbReference type="SAM" id="Phobius"/>
    </source>
</evidence>
<name>A0A3G6K0F8_STRTR</name>
<evidence type="ECO:0000313" key="3">
    <source>
        <dbReference type="EMBL" id="AZA23939.1"/>
    </source>
</evidence>
<reference evidence="3" key="1">
    <citation type="submission" date="2018-05" db="EMBL/GenBank/DDBJ databases">
        <authorList>
            <person name="Somerville V."/>
        </authorList>
    </citation>
    <scope>NUCLEOTIDE SEQUENCE</scope>
    <source>
        <strain evidence="3">NWC_1_1</strain>
        <strain evidence="2">NWC_2_1</strain>
    </source>
</reference>
<dbReference type="InterPro" id="IPR025324">
    <property type="entry name" value="DUF4230"/>
</dbReference>
<keyword evidence="1" id="KW-0812">Transmembrane</keyword>
<gene>
    <name evidence="3" type="ORF">DF198_07940</name>
    <name evidence="2" type="ORF">DQL92_08395</name>
</gene>
<proteinExistence type="predicted"/>
<keyword evidence="1" id="KW-0472">Membrane</keyword>
<dbReference type="RefSeq" id="WP_179971026.1">
    <property type="nucleotide sequence ID" value="NZ_CP046134.1"/>
</dbReference>
<evidence type="ECO:0000313" key="2">
    <source>
        <dbReference type="EMBL" id="AZA18658.1"/>
    </source>
</evidence>
<dbReference type="EMBL" id="CP031021">
    <property type="protein sequence ID" value="AZA18658.1"/>
    <property type="molecule type" value="Genomic_DNA"/>
</dbReference>